<feature type="transmembrane region" description="Helical" evidence="7">
    <location>
        <begin position="123"/>
        <end position="142"/>
    </location>
</feature>
<name>A0A831TEE1_9BACT</name>
<evidence type="ECO:0000256" key="1">
    <source>
        <dbReference type="ARBA" id="ARBA00004651"/>
    </source>
</evidence>
<proteinExistence type="inferred from homology"/>
<dbReference type="GO" id="GO:0005886">
    <property type="term" value="C:plasma membrane"/>
    <property type="evidence" value="ECO:0007669"/>
    <property type="project" value="UniProtKB-SubCell"/>
</dbReference>
<dbReference type="PANTHER" id="PTHR43386">
    <property type="entry name" value="OLIGOPEPTIDE TRANSPORT SYSTEM PERMEASE PROTEIN APPC"/>
    <property type="match status" value="1"/>
</dbReference>
<evidence type="ECO:0000256" key="7">
    <source>
        <dbReference type="RuleBase" id="RU363032"/>
    </source>
</evidence>
<gene>
    <name evidence="9" type="ORF">ENP34_00950</name>
</gene>
<dbReference type="Gene3D" id="1.10.3720.10">
    <property type="entry name" value="MetI-like"/>
    <property type="match status" value="1"/>
</dbReference>
<dbReference type="InterPro" id="IPR000515">
    <property type="entry name" value="MetI-like"/>
</dbReference>
<dbReference type="SUPFAM" id="SSF161098">
    <property type="entry name" value="MetI-like"/>
    <property type="match status" value="1"/>
</dbReference>
<protein>
    <submittedName>
        <fullName evidence="9">ABC transporter permease</fullName>
    </submittedName>
</protein>
<evidence type="ECO:0000313" key="9">
    <source>
        <dbReference type="EMBL" id="HEG90006.1"/>
    </source>
</evidence>
<feature type="transmembrane region" description="Helical" evidence="7">
    <location>
        <begin position="23"/>
        <end position="44"/>
    </location>
</feature>
<comment type="subcellular location">
    <subcellularLocation>
        <location evidence="1 7">Cell membrane</location>
        <topology evidence="1 7">Multi-pass membrane protein</topology>
    </subcellularLocation>
</comment>
<dbReference type="EMBL" id="DSIY01000023">
    <property type="protein sequence ID" value="HEG90006.1"/>
    <property type="molecule type" value="Genomic_DNA"/>
</dbReference>
<comment type="similarity">
    <text evidence="7">Belongs to the binding-protein-dependent transport system permease family.</text>
</comment>
<feature type="transmembrane region" description="Helical" evidence="7">
    <location>
        <begin position="252"/>
        <end position="274"/>
    </location>
</feature>
<dbReference type="Pfam" id="PF12911">
    <property type="entry name" value="OppC_N"/>
    <property type="match status" value="1"/>
</dbReference>
<evidence type="ECO:0000256" key="2">
    <source>
        <dbReference type="ARBA" id="ARBA00022448"/>
    </source>
</evidence>
<dbReference type="InterPro" id="IPR025966">
    <property type="entry name" value="OppC_N"/>
</dbReference>
<evidence type="ECO:0000256" key="5">
    <source>
        <dbReference type="ARBA" id="ARBA00022989"/>
    </source>
</evidence>
<evidence type="ECO:0000256" key="4">
    <source>
        <dbReference type="ARBA" id="ARBA00022692"/>
    </source>
</evidence>
<dbReference type="PROSITE" id="PS50928">
    <property type="entry name" value="ABC_TM1"/>
    <property type="match status" value="1"/>
</dbReference>
<dbReference type="CDD" id="cd06261">
    <property type="entry name" value="TM_PBP2"/>
    <property type="match status" value="1"/>
</dbReference>
<dbReference type="InterPro" id="IPR050366">
    <property type="entry name" value="BP-dependent_transpt_permease"/>
</dbReference>
<feature type="transmembrane region" description="Helical" evidence="7">
    <location>
        <begin position="213"/>
        <end position="232"/>
    </location>
</feature>
<dbReference type="AlphaFoldDB" id="A0A831TEE1"/>
<dbReference type="GO" id="GO:0055085">
    <property type="term" value="P:transmembrane transport"/>
    <property type="evidence" value="ECO:0007669"/>
    <property type="project" value="InterPro"/>
</dbReference>
<dbReference type="Pfam" id="PF00528">
    <property type="entry name" value="BPD_transp_1"/>
    <property type="match status" value="1"/>
</dbReference>
<feature type="transmembrane region" description="Helical" evidence="7">
    <location>
        <begin position="87"/>
        <end position="111"/>
    </location>
</feature>
<keyword evidence="4 7" id="KW-0812">Transmembrane</keyword>
<accession>A0A831TEE1</accession>
<feature type="domain" description="ABC transmembrane type-1" evidence="8">
    <location>
        <begin position="84"/>
        <end position="274"/>
    </location>
</feature>
<dbReference type="InterPro" id="IPR035906">
    <property type="entry name" value="MetI-like_sf"/>
</dbReference>
<reference evidence="9" key="1">
    <citation type="journal article" date="2020" name="mSystems">
        <title>Genome- and Community-Level Interaction Insights into Carbon Utilization and Element Cycling Functions of Hydrothermarchaeota in Hydrothermal Sediment.</title>
        <authorList>
            <person name="Zhou Z."/>
            <person name="Liu Y."/>
            <person name="Xu W."/>
            <person name="Pan J."/>
            <person name="Luo Z.H."/>
            <person name="Li M."/>
        </authorList>
    </citation>
    <scope>NUCLEOTIDE SEQUENCE [LARGE SCALE GENOMIC DNA]</scope>
    <source>
        <strain evidence="9">SpSt-210</strain>
    </source>
</reference>
<evidence type="ECO:0000256" key="6">
    <source>
        <dbReference type="ARBA" id="ARBA00023136"/>
    </source>
</evidence>
<comment type="caution">
    <text evidence="9">The sequence shown here is derived from an EMBL/GenBank/DDBJ whole genome shotgun (WGS) entry which is preliminary data.</text>
</comment>
<sequence>MTASAAVQSTATGRLRTALAHPLFRIGALLVGLWIVCAVAAPLLTPWDPLDVDPLNRLSPPSRAHWFGTDRLGRDLFSRVISGAREVLLVAPVASLLGTAAGTLLALLAGYRGGFIDEALNRVADAALAIPLLLLGLLTLTAVGPSRLAVIFVIAAIFSPLVMRTIRSGVIAEREKDYVQLALLRGESDLYIAVREILPNVFHLVVVEFTVRTGYAVFTSATLSFLGLGLQPPSSEWGVIVFEHYSFLTAGIWWPVVFPALAISSLIIGFNFLAEAIGHLSQE</sequence>
<keyword evidence="5 7" id="KW-1133">Transmembrane helix</keyword>
<keyword evidence="3" id="KW-1003">Cell membrane</keyword>
<dbReference type="PANTHER" id="PTHR43386:SF25">
    <property type="entry name" value="PEPTIDE ABC TRANSPORTER PERMEASE PROTEIN"/>
    <property type="match status" value="1"/>
</dbReference>
<keyword evidence="2 7" id="KW-0813">Transport</keyword>
<feature type="transmembrane region" description="Helical" evidence="7">
    <location>
        <begin position="148"/>
        <end position="166"/>
    </location>
</feature>
<evidence type="ECO:0000256" key="3">
    <source>
        <dbReference type="ARBA" id="ARBA00022475"/>
    </source>
</evidence>
<keyword evidence="6 7" id="KW-0472">Membrane</keyword>
<organism evidence="9">
    <name type="scientific">Thermorudis peleae</name>
    <dbReference type="NCBI Taxonomy" id="1382356"/>
    <lineage>
        <taxon>Bacteria</taxon>
        <taxon>Pseudomonadati</taxon>
        <taxon>Thermomicrobiota</taxon>
        <taxon>Thermomicrobia</taxon>
        <taxon>Thermomicrobia incertae sedis</taxon>
        <taxon>Thermorudis</taxon>
    </lineage>
</organism>
<evidence type="ECO:0000259" key="8">
    <source>
        <dbReference type="PROSITE" id="PS50928"/>
    </source>
</evidence>